<protein>
    <recommendedName>
        <fullName evidence="6">Large ribosomal subunit protein bL21</fullName>
    </recommendedName>
</protein>
<evidence type="ECO:0000256" key="7">
    <source>
        <dbReference type="RuleBase" id="RU000562"/>
    </source>
</evidence>
<keyword evidence="4 6" id="KW-0689">Ribosomal protein</keyword>
<dbReference type="GO" id="GO:0005840">
    <property type="term" value="C:ribosome"/>
    <property type="evidence" value="ECO:0007669"/>
    <property type="project" value="UniProtKB-KW"/>
</dbReference>
<dbReference type="Proteomes" id="UP000035648">
    <property type="component" value="Chromosome"/>
</dbReference>
<accession>A0A0G4B387</accession>
<dbReference type="GO" id="GO:1990904">
    <property type="term" value="C:ribonucleoprotein complex"/>
    <property type="evidence" value="ECO:0007669"/>
    <property type="project" value="UniProtKB-KW"/>
</dbReference>
<dbReference type="InterPro" id="IPR001787">
    <property type="entry name" value="Ribosomal_bL21"/>
</dbReference>
<evidence type="ECO:0000256" key="4">
    <source>
        <dbReference type="ARBA" id="ARBA00022980"/>
    </source>
</evidence>
<evidence type="ECO:0000256" key="2">
    <source>
        <dbReference type="ARBA" id="ARBA00022730"/>
    </source>
</evidence>
<dbReference type="InterPro" id="IPR028909">
    <property type="entry name" value="bL21-like"/>
</dbReference>
<name>A0A0G4B387_9BACT</name>
<dbReference type="AlphaFoldDB" id="A0A0G4B387"/>
<dbReference type="SUPFAM" id="SSF141091">
    <property type="entry name" value="L21p-like"/>
    <property type="match status" value="1"/>
</dbReference>
<dbReference type="PANTHER" id="PTHR21349">
    <property type="entry name" value="50S RIBOSOMAL PROTEIN L21"/>
    <property type="match status" value="1"/>
</dbReference>
<dbReference type="KEGG" id="bbgw:UT28_C0001G0064"/>
<dbReference type="PANTHER" id="PTHR21349:SF0">
    <property type="entry name" value="LARGE RIBOSOMAL SUBUNIT PROTEIN BL21M"/>
    <property type="match status" value="1"/>
</dbReference>
<proteinExistence type="inferred from homology"/>
<comment type="function">
    <text evidence="6 7">This protein binds to 23S rRNA in the presence of protein L20.</text>
</comment>
<evidence type="ECO:0000256" key="5">
    <source>
        <dbReference type="ARBA" id="ARBA00023274"/>
    </source>
</evidence>
<evidence type="ECO:0000313" key="9">
    <source>
        <dbReference type="Proteomes" id="UP000035648"/>
    </source>
</evidence>
<sequence>MSDIAVIKTGGKQYKVVVGDKIKVEKIESDPSADGKNLELDDLLNGKKVAAEIISEGKRDKIVVFKQHPKKRYSRTNGHRQNYTEIKITGIN</sequence>
<evidence type="ECO:0000256" key="1">
    <source>
        <dbReference type="ARBA" id="ARBA00008563"/>
    </source>
</evidence>
<dbReference type="NCBIfam" id="TIGR00061">
    <property type="entry name" value="L21"/>
    <property type="match status" value="1"/>
</dbReference>
<keyword evidence="3 6" id="KW-0694">RNA-binding</keyword>
<dbReference type="GO" id="GO:0019843">
    <property type="term" value="F:rRNA binding"/>
    <property type="evidence" value="ECO:0007669"/>
    <property type="project" value="UniProtKB-UniRule"/>
</dbReference>
<organism evidence="8 9">
    <name type="scientific">Berkelbacteria bacterium GW2011_GWE1_39_12</name>
    <dbReference type="NCBI Taxonomy" id="1618337"/>
    <lineage>
        <taxon>Bacteria</taxon>
        <taxon>Candidatus Berkelbacteria</taxon>
    </lineage>
</organism>
<dbReference type="HAMAP" id="MF_01363">
    <property type="entry name" value="Ribosomal_bL21"/>
    <property type="match status" value="1"/>
</dbReference>
<keyword evidence="2 6" id="KW-0699">rRNA-binding</keyword>
<dbReference type="PROSITE" id="PS01169">
    <property type="entry name" value="RIBOSOMAL_L21"/>
    <property type="match status" value="1"/>
</dbReference>
<reference evidence="8 9" key="1">
    <citation type="journal article" date="2015" name="Nature">
        <title>rRNA introns, odd ribosomes, and small enigmatic genomes across a large radiation of phyla.</title>
        <authorList>
            <person name="Brown C.T."/>
            <person name="Hug L.A."/>
            <person name="Thomas B.C."/>
            <person name="Sharon I."/>
            <person name="Castelle C.J."/>
            <person name="Singh A."/>
            <person name="Wilkins M.J."/>
            <person name="Williams K.H."/>
            <person name="Banfield J.F."/>
        </authorList>
    </citation>
    <scope>NUCLEOTIDE SEQUENCE [LARGE SCALE GENOMIC DNA]</scope>
</reference>
<dbReference type="GO" id="GO:0006412">
    <property type="term" value="P:translation"/>
    <property type="evidence" value="ECO:0007669"/>
    <property type="project" value="UniProtKB-UniRule"/>
</dbReference>
<dbReference type="EMBL" id="CP011213">
    <property type="protein sequence ID" value="AKM81883.1"/>
    <property type="molecule type" value="Genomic_DNA"/>
</dbReference>
<dbReference type="InterPro" id="IPR036164">
    <property type="entry name" value="bL21-like_sf"/>
</dbReference>
<dbReference type="InterPro" id="IPR018258">
    <property type="entry name" value="Ribosomal_bL21_CS"/>
</dbReference>
<gene>
    <name evidence="6" type="primary">rplU</name>
    <name evidence="8" type="ORF">UT28_C0001G0064</name>
</gene>
<dbReference type="PATRIC" id="fig|1618337.4.peg.64"/>
<evidence type="ECO:0000256" key="6">
    <source>
        <dbReference type="HAMAP-Rule" id="MF_01363"/>
    </source>
</evidence>
<comment type="subunit">
    <text evidence="6">Part of the 50S ribosomal subunit. Contacts protein L20.</text>
</comment>
<evidence type="ECO:0000256" key="3">
    <source>
        <dbReference type="ARBA" id="ARBA00022884"/>
    </source>
</evidence>
<dbReference type="GO" id="GO:0005737">
    <property type="term" value="C:cytoplasm"/>
    <property type="evidence" value="ECO:0007669"/>
    <property type="project" value="UniProtKB-ARBA"/>
</dbReference>
<dbReference type="Pfam" id="PF00829">
    <property type="entry name" value="Ribosomal_L21p"/>
    <property type="match status" value="1"/>
</dbReference>
<dbReference type="STRING" id="1618337.UT28_C0001G0064"/>
<keyword evidence="5 6" id="KW-0687">Ribonucleoprotein</keyword>
<comment type="similarity">
    <text evidence="1 6 7">Belongs to the bacterial ribosomal protein bL21 family.</text>
</comment>
<dbReference type="GO" id="GO:0003735">
    <property type="term" value="F:structural constituent of ribosome"/>
    <property type="evidence" value="ECO:0007669"/>
    <property type="project" value="InterPro"/>
</dbReference>
<evidence type="ECO:0000313" key="8">
    <source>
        <dbReference type="EMBL" id="AKM81883.1"/>
    </source>
</evidence>